<organism evidence="11 12">
    <name type="scientific">Manihot esculenta</name>
    <name type="common">Cassava</name>
    <name type="synonym">Jatropha manihot</name>
    <dbReference type="NCBI Taxonomy" id="3983"/>
    <lineage>
        <taxon>Eukaryota</taxon>
        <taxon>Viridiplantae</taxon>
        <taxon>Streptophyta</taxon>
        <taxon>Embryophyta</taxon>
        <taxon>Tracheophyta</taxon>
        <taxon>Spermatophyta</taxon>
        <taxon>Magnoliopsida</taxon>
        <taxon>eudicotyledons</taxon>
        <taxon>Gunneridae</taxon>
        <taxon>Pentapetalae</taxon>
        <taxon>rosids</taxon>
        <taxon>fabids</taxon>
        <taxon>Malpighiales</taxon>
        <taxon>Euphorbiaceae</taxon>
        <taxon>Crotonoideae</taxon>
        <taxon>Manihoteae</taxon>
        <taxon>Manihot</taxon>
    </lineage>
</organism>
<dbReference type="SMART" id="SM00336">
    <property type="entry name" value="BBOX"/>
    <property type="match status" value="1"/>
</dbReference>
<evidence type="ECO:0000256" key="5">
    <source>
        <dbReference type="ARBA" id="ARBA00022833"/>
    </source>
</evidence>
<dbReference type="STRING" id="3983.A0A2C9VXF3"/>
<proteinExistence type="inferred from homology"/>
<dbReference type="PROSITE" id="PS50119">
    <property type="entry name" value="ZF_BBOX"/>
    <property type="match status" value="1"/>
</dbReference>
<dbReference type="Gramene" id="Manes.05G137600.1.v8.1">
    <property type="protein sequence ID" value="Manes.05G137600.1.v8.1.CDS"/>
    <property type="gene ID" value="Manes.05G137600.v8.1"/>
</dbReference>
<dbReference type="PANTHER" id="PTHR31874">
    <property type="entry name" value="CCT MOTIF FAMILY PROTEIN, EXPRESSED"/>
    <property type="match status" value="1"/>
</dbReference>
<comment type="caution">
    <text evidence="11">The sequence shown here is derived from an EMBL/GenBank/DDBJ whole genome shotgun (WGS) entry which is preliminary data.</text>
</comment>
<name>A0A2C9VXF3_MANES</name>
<dbReference type="InterPro" id="IPR010402">
    <property type="entry name" value="CCT_domain"/>
</dbReference>
<dbReference type="InterPro" id="IPR000315">
    <property type="entry name" value="Znf_B-box"/>
</dbReference>
<evidence type="ECO:0000259" key="10">
    <source>
        <dbReference type="PROSITE" id="PS51017"/>
    </source>
</evidence>
<dbReference type="InterPro" id="IPR052453">
    <property type="entry name" value="CONSTANS-like_ZF"/>
</dbReference>
<evidence type="ECO:0000256" key="3">
    <source>
        <dbReference type="ARBA" id="ARBA00022723"/>
    </source>
</evidence>
<dbReference type="PROSITE" id="PS51017">
    <property type="entry name" value="CCT"/>
    <property type="match status" value="1"/>
</dbReference>
<gene>
    <name evidence="11" type="ORF">MANES_05G137600v8</name>
</gene>
<dbReference type="InterPro" id="IPR049808">
    <property type="entry name" value="CONSTANS-like_Bbox1"/>
</dbReference>
<keyword evidence="12" id="KW-1185">Reference proteome</keyword>
<dbReference type="OrthoDB" id="153872at2759"/>
<dbReference type="OMA" id="CCEHEIN"/>
<evidence type="ECO:0000256" key="7">
    <source>
        <dbReference type="PROSITE-ProRule" id="PRU00024"/>
    </source>
</evidence>
<keyword evidence="6 8" id="KW-0539">Nucleus</keyword>
<keyword evidence="4 7" id="KW-0863">Zinc-finger</keyword>
<dbReference type="EMBL" id="CM004391">
    <property type="protein sequence ID" value="OAY50458.1"/>
    <property type="molecule type" value="Genomic_DNA"/>
</dbReference>
<evidence type="ECO:0000256" key="4">
    <source>
        <dbReference type="ARBA" id="ARBA00022771"/>
    </source>
</evidence>
<evidence type="ECO:0000256" key="6">
    <source>
        <dbReference type="ARBA" id="ARBA00023242"/>
    </source>
</evidence>
<keyword evidence="5" id="KW-0862">Zinc</keyword>
<dbReference type="SMR" id="A0A2C9VXF3"/>
<evidence type="ECO:0000256" key="8">
    <source>
        <dbReference type="PROSITE-ProRule" id="PRU00357"/>
    </source>
</evidence>
<comment type="subcellular location">
    <subcellularLocation>
        <location evidence="1 8">Nucleus</location>
    </subcellularLocation>
</comment>
<dbReference type="PANTHER" id="PTHR31874:SF55">
    <property type="entry name" value="ZINC FINGER PROTEIN CONSTANS-LIKE 7"/>
    <property type="match status" value="1"/>
</dbReference>
<evidence type="ECO:0000256" key="1">
    <source>
        <dbReference type="ARBA" id="ARBA00004123"/>
    </source>
</evidence>
<accession>A0A2C9VXF3</accession>
<sequence>MITGRKAANALAGKTARPCDGCSRKRARWFCASDDAFLCQACDESVHSANQLASRHERVRLETASSKISGSMNTVVSPPWLQGFTKKARTPRHNNSTKSLLSNQRFKDEEKVLMNYLPLVPEIGSEEEGNTVADEDEDQLLYRVPVFDPFAAELCTDDVIMCEGTEIAMGNEEGNMVFDGCGEEGSTCDLDNLPGFLPSDMDLAEFAADVENLLGRGPEDDSSDIKELGLLDCKEENDDKFCLDDKVVKVKDEQELEAITDCHFDQAFDIARESFDWNFNYKSPITGDEEEEEKVAPALTDTTTMNSGKSKEMRRNVTLRLNYEAVIKAWASHGSPWTTGSRPELNPDDCWPDCMGTCPNAHHHTYGVLGGHTGGGNGGREARVLRYKEKRRTRLFSKKIRYEVRKLNAEKRPRMKGRFVKRMSFMGTAFPCINK</sequence>
<dbReference type="Pfam" id="PF06203">
    <property type="entry name" value="CCT"/>
    <property type="match status" value="1"/>
</dbReference>
<dbReference type="GO" id="GO:0006355">
    <property type="term" value="P:regulation of DNA-templated transcription"/>
    <property type="evidence" value="ECO:0000318"/>
    <property type="project" value="GO_Central"/>
</dbReference>
<evidence type="ECO:0000256" key="2">
    <source>
        <dbReference type="ARBA" id="ARBA00010024"/>
    </source>
</evidence>
<protein>
    <submittedName>
        <fullName evidence="11">Uncharacterized protein</fullName>
    </submittedName>
</protein>
<comment type="similarity">
    <text evidence="2">Belongs to the CONSTANS family.</text>
</comment>
<reference evidence="12" key="1">
    <citation type="journal article" date="2016" name="Nat. Biotechnol.">
        <title>Sequencing wild and cultivated cassava and related species reveals extensive interspecific hybridization and genetic diversity.</title>
        <authorList>
            <person name="Bredeson J.V."/>
            <person name="Lyons J.B."/>
            <person name="Prochnik S.E."/>
            <person name="Wu G.A."/>
            <person name="Ha C.M."/>
            <person name="Edsinger-Gonzales E."/>
            <person name="Grimwood J."/>
            <person name="Schmutz J."/>
            <person name="Rabbi I.Y."/>
            <person name="Egesi C."/>
            <person name="Nauluvula P."/>
            <person name="Lebot V."/>
            <person name="Ndunguru J."/>
            <person name="Mkamilo G."/>
            <person name="Bart R.S."/>
            <person name="Setter T.L."/>
            <person name="Gleadow R.M."/>
            <person name="Kulakow P."/>
            <person name="Ferguson M.E."/>
            <person name="Rounsley S."/>
            <person name="Rokhsar D.S."/>
        </authorList>
    </citation>
    <scope>NUCLEOTIDE SEQUENCE [LARGE SCALE GENOMIC DNA]</scope>
    <source>
        <strain evidence="12">cv. AM560-2</strain>
    </source>
</reference>
<evidence type="ECO:0000313" key="11">
    <source>
        <dbReference type="EMBL" id="OAY50458.1"/>
    </source>
</evidence>
<dbReference type="Pfam" id="PF00643">
    <property type="entry name" value="zf-B_box"/>
    <property type="match status" value="1"/>
</dbReference>
<dbReference type="Proteomes" id="UP000091857">
    <property type="component" value="Chromosome 5"/>
</dbReference>
<keyword evidence="3" id="KW-0479">Metal-binding</keyword>
<dbReference type="GO" id="GO:0005634">
    <property type="term" value="C:nucleus"/>
    <property type="evidence" value="ECO:0000318"/>
    <property type="project" value="GO_Central"/>
</dbReference>
<dbReference type="AlphaFoldDB" id="A0A2C9VXF3"/>
<dbReference type="GO" id="GO:0008270">
    <property type="term" value="F:zinc ion binding"/>
    <property type="evidence" value="ECO:0007669"/>
    <property type="project" value="UniProtKB-KW"/>
</dbReference>
<dbReference type="CDD" id="cd19821">
    <property type="entry name" value="Bbox1_BBX-like"/>
    <property type="match status" value="1"/>
</dbReference>
<evidence type="ECO:0000313" key="12">
    <source>
        <dbReference type="Proteomes" id="UP000091857"/>
    </source>
</evidence>
<feature type="domain" description="CCT" evidence="10">
    <location>
        <begin position="380"/>
        <end position="422"/>
    </location>
</feature>
<evidence type="ECO:0000259" key="9">
    <source>
        <dbReference type="PROSITE" id="PS50119"/>
    </source>
</evidence>
<feature type="domain" description="B box-type" evidence="9">
    <location>
        <begin position="14"/>
        <end position="61"/>
    </location>
</feature>